<dbReference type="InterPro" id="IPR011051">
    <property type="entry name" value="RmlC_Cupin_sf"/>
</dbReference>
<dbReference type="Proteomes" id="UP001321125">
    <property type="component" value="Unassembled WGS sequence"/>
</dbReference>
<evidence type="ECO:0000259" key="1">
    <source>
        <dbReference type="Pfam" id="PF07883"/>
    </source>
</evidence>
<gene>
    <name evidence="2" type="ORF">L0635_02005</name>
</gene>
<dbReference type="RefSeq" id="WP_082926120.1">
    <property type="nucleotide sequence ID" value="NZ_JAKNQT010000004.1"/>
</dbReference>
<dbReference type="Pfam" id="PF07883">
    <property type="entry name" value="Cupin_2"/>
    <property type="match status" value="1"/>
</dbReference>
<dbReference type="InterPro" id="IPR013096">
    <property type="entry name" value="Cupin_2"/>
</dbReference>
<name>A0ABT4IRJ4_9GAMM</name>
<comment type="caution">
    <text evidence="2">The sequence shown here is derived from an EMBL/GenBank/DDBJ whole genome shotgun (WGS) entry which is preliminary data.</text>
</comment>
<dbReference type="EMBL" id="JAKNQU010000001">
    <property type="protein sequence ID" value="MCZ0925853.1"/>
    <property type="molecule type" value="Genomic_DNA"/>
</dbReference>
<feature type="domain" description="Cupin type-2" evidence="1">
    <location>
        <begin position="33"/>
        <end position="83"/>
    </location>
</feature>
<proteinExistence type="predicted"/>
<protein>
    <submittedName>
        <fullName evidence="2">Cupin domain-containing protein</fullName>
    </submittedName>
</protein>
<evidence type="ECO:0000313" key="2">
    <source>
        <dbReference type="EMBL" id="MCZ0925853.1"/>
    </source>
</evidence>
<dbReference type="Gene3D" id="2.60.120.10">
    <property type="entry name" value="Jelly Rolls"/>
    <property type="match status" value="1"/>
</dbReference>
<organism evidence="2 3">
    <name type="scientific">Vreelandella janggokensis</name>
    <dbReference type="NCBI Taxonomy" id="370767"/>
    <lineage>
        <taxon>Bacteria</taxon>
        <taxon>Pseudomonadati</taxon>
        <taxon>Pseudomonadota</taxon>
        <taxon>Gammaproteobacteria</taxon>
        <taxon>Oceanospirillales</taxon>
        <taxon>Halomonadaceae</taxon>
        <taxon>Vreelandella</taxon>
    </lineage>
</organism>
<accession>A0ABT4IRJ4</accession>
<dbReference type="InterPro" id="IPR014710">
    <property type="entry name" value="RmlC-like_jellyroll"/>
</dbReference>
<dbReference type="SUPFAM" id="SSF51182">
    <property type="entry name" value="RmlC-like cupins"/>
    <property type="match status" value="1"/>
</dbReference>
<sequence>MKKFISGSIENISLSKLISLLPEQGCVELQRDGPKHTHNWHKHETDETLIIIQGNITFGIESKEVTCGPGEYVVLPAGTLHKSTASNEGCVYTICFRDVLNWLS</sequence>
<reference evidence="2 3" key="1">
    <citation type="submission" date="2022-02" db="EMBL/GenBank/DDBJ databases">
        <title>Study of halophilic communities from a Mexican lake.</title>
        <authorList>
            <person name="Hernandez-Soto L.M."/>
            <person name="Martinez-Abarca F."/>
            <person name="Ramirez-Saad H.C."/>
            <person name="Aguirre-Garrido J.F."/>
        </authorList>
    </citation>
    <scope>NUCLEOTIDE SEQUENCE [LARGE SCALE GENOMIC DNA]</scope>
    <source>
        <strain evidence="2 3">Hjan13</strain>
    </source>
</reference>
<evidence type="ECO:0000313" key="3">
    <source>
        <dbReference type="Proteomes" id="UP001321125"/>
    </source>
</evidence>
<keyword evidence="3" id="KW-1185">Reference proteome</keyword>